<accession>A0ABT2UK22</accession>
<proteinExistence type="predicted"/>
<reference evidence="2 3" key="1">
    <citation type="submission" date="2022-09" db="EMBL/GenBank/DDBJ databases">
        <authorList>
            <person name="Han X.L."/>
            <person name="Wang Q."/>
            <person name="Lu T."/>
        </authorList>
    </citation>
    <scope>NUCLEOTIDE SEQUENCE [LARGE SCALE GENOMIC DNA]</scope>
    <source>
        <strain evidence="2 3">WQ 127069</strain>
    </source>
</reference>
<protein>
    <submittedName>
        <fullName evidence="2">DUF2264 domain-containing protein</fullName>
    </submittedName>
</protein>
<name>A0ABT2UK22_9BACL</name>
<evidence type="ECO:0000313" key="3">
    <source>
        <dbReference type="Proteomes" id="UP001652445"/>
    </source>
</evidence>
<evidence type="ECO:0000313" key="2">
    <source>
        <dbReference type="EMBL" id="MCU6794990.1"/>
    </source>
</evidence>
<dbReference type="EMBL" id="JAOQIO010000089">
    <property type="protein sequence ID" value="MCU6794990.1"/>
    <property type="molecule type" value="Genomic_DNA"/>
</dbReference>
<organism evidence="2 3">
    <name type="scientific">Paenibacillus baimaensis</name>
    <dbReference type="NCBI Taxonomy" id="2982185"/>
    <lineage>
        <taxon>Bacteria</taxon>
        <taxon>Bacillati</taxon>
        <taxon>Bacillota</taxon>
        <taxon>Bacilli</taxon>
        <taxon>Bacillales</taxon>
        <taxon>Paenibacillaceae</taxon>
        <taxon>Paenibacillus</taxon>
    </lineage>
</organism>
<dbReference type="RefSeq" id="WP_262686048.1">
    <property type="nucleotide sequence ID" value="NZ_JAOQIO010000089.1"/>
</dbReference>
<sequence length="385" mass="42767">MNHLAETTNDRSYWVDTLCRVVTPVLEALAAGKLKQTMPIENNTGDRAQFTHLEALGRTLTGLAPWLESGSDSGHEGELRRHIAVLAREAIRSAVDPASADYLNFRQGFQPVVDAAFVAHAILRAPTELFDKLDDAVRHNLIAELTATRYCKPGFNNWLLFSAIVEAALFKMGAAWDSMRIDYALRQHEQWYKGDGAYGDGPEFHWDYYNSYVIQPMLIDIVETVGDCYPEWQQMRAPILLRAQRYAAVQERLISPEGTFPPIGRSLAYRTGAFQLLAQVALREELPGDIAPAQVRCALTAVIRRTLEAPGTYDVNGWLQIGLSGTQPGIGEYYISTGSLYLCSTVFITLGLPAHSSFWQGSADWTAKKIWSGAPTVVDQALRKS</sequence>
<dbReference type="PANTHER" id="PTHR35339:SF3">
    <property type="entry name" value="DUF2264 DOMAIN-CONTAINING PROTEIN"/>
    <property type="match status" value="1"/>
</dbReference>
<evidence type="ECO:0000259" key="1">
    <source>
        <dbReference type="Pfam" id="PF10022"/>
    </source>
</evidence>
<dbReference type="InterPro" id="IPR049349">
    <property type="entry name" value="DUF2264_N"/>
</dbReference>
<dbReference type="PIRSF" id="PIRSF014753">
    <property type="entry name" value="UCP014753"/>
    <property type="match status" value="1"/>
</dbReference>
<gene>
    <name evidence="2" type="ORF">OB236_23055</name>
</gene>
<dbReference type="InterPro" id="IPR016624">
    <property type="entry name" value="UCP014753"/>
</dbReference>
<keyword evidence="3" id="KW-1185">Reference proteome</keyword>
<dbReference type="PANTHER" id="PTHR35339">
    <property type="entry name" value="LINALOOL DEHYDRATASE_ISOMERASE DOMAIN-CONTAINING PROTEIN"/>
    <property type="match status" value="1"/>
</dbReference>
<dbReference type="Proteomes" id="UP001652445">
    <property type="component" value="Unassembled WGS sequence"/>
</dbReference>
<comment type="caution">
    <text evidence="2">The sequence shown here is derived from an EMBL/GenBank/DDBJ whole genome shotgun (WGS) entry which is preliminary data.</text>
</comment>
<dbReference type="Pfam" id="PF10022">
    <property type="entry name" value="DUF2264"/>
    <property type="match status" value="1"/>
</dbReference>
<feature type="domain" description="DUF2264" evidence="1">
    <location>
        <begin position="10"/>
        <end position="362"/>
    </location>
</feature>